<protein>
    <submittedName>
        <fullName evidence="1">Cytoskeleton-associated protein 2</fullName>
    </submittedName>
</protein>
<accession>A0A0A9VWH3</accession>
<gene>
    <name evidence="1" type="primary">CKAP2_1</name>
    <name evidence="2" type="synonym">CKAP2_2</name>
    <name evidence="1" type="ORF">CM83_70497</name>
    <name evidence="2" type="ORF">CM83_70499</name>
</gene>
<evidence type="ECO:0000313" key="1">
    <source>
        <dbReference type="EMBL" id="JAF99535.1"/>
    </source>
</evidence>
<dbReference type="EMBL" id="GBHO01044067">
    <property type="protein sequence ID" value="JAF99536.1"/>
    <property type="molecule type" value="Transcribed_RNA"/>
</dbReference>
<dbReference type="EMBL" id="GBHO01044068">
    <property type="protein sequence ID" value="JAF99535.1"/>
    <property type="molecule type" value="Transcribed_RNA"/>
</dbReference>
<dbReference type="AlphaFoldDB" id="A0A0A9VWH3"/>
<proteinExistence type="predicted"/>
<reference evidence="1" key="2">
    <citation type="submission" date="2014-07" db="EMBL/GenBank/DDBJ databases">
        <authorList>
            <person name="Hull J."/>
        </authorList>
    </citation>
    <scope>NUCLEOTIDE SEQUENCE</scope>
</reference>
<sequence>MASWGKAKLSPAALLYLEEANNGLEEEALDGIQKKLLLATQRAEVQGYSSGAYGLLNDLPETSGNATVVHSQRGMEAMEIAPPVVDTQIVATQIVEHILTGSENINVVIDLVSNLSDQALDDVVLKSWSLLKEDHHKKSFIISMSATRNSAMSVSKSILLPLFSSKVDSKNALSSFGPALEWLECSISKTLVLPLLLNENSPITQDMTYCKAFFAALTEAQRADALVSLSTSIQGELLPWHLQSLSVVLELPIDSSAASSICKLLTPSVPKFSQDRLMGKILLSLITILTPSTPPQVIHDVSSLASYFKGPLRFRHKQALDKLSAQIHTG</sequence>
<reference evidence="1" key="1">
    <citation type="journal article" date="2014" name="PLoS ONE">
        <title>Transcriptome-Based Identification of ABC Transporters in the Western Tarnished Plant Bug Lygus hesperus.</title>
        <authorList>
            <person name="Hull J.J."/>
            <person name="Chaney K."/>
            <person name="Geib S.M."/>
            <person name="Fabrick J.A."/>
            <person name="Brent C.S."/>
            <person name="Walsh D."/>
            <person name="Lavine L.C."/>
        </authorList>
    </citation>
    <scope>NUCLEOTIDE SEQUENCE</scope>
</reference>
<organism evidence="1">
    <name type="scientific">Lygus hesperus</name>
    <name type="common">Western plant bug</name>
    <dbReference type="NCBI Taxonomy" id="30085"/>
    <lineage>
        <taxon>Eukaryota</taxon>
        <taxon>Metazoa</taxon>
        <taxon>Ecdysozoa</taxon>
        <taxon>Arthropoda</taxon>
        <taxon>Hexapoda</taxon>
        <taxon>Insecta</taxon>
        <taxon>Pterygota</taxon>
        <taxon>Neoptera</taxon>
        <taxon>Paraneoptera</taxon>
        <taxon>Hemiptera</taxon>
        <taxon>Heteroptera</taxon>
        <taxon>Panheteroptera</taxon>
        <taxon>Cimicomorpha</taxon>
        <taxon>Miridae</taxon>
        <taxon>Mirini</taxon>
        <taxon>Lygus</taxon>
    </lineage>
</organism>
<evidence type="ECO:0000313" key="2">
    <source>
        <dbReference type="EMBL" id="JAF99536.1"/>
    </source>
</evidence>
<name>A0A0A9VWH3_LYGHE</name>